<organism evidence="1 2">
    <name type="scientific">Mucuna pruriens</name>
    <name type="common">Velvet bean</name>
    <name type="synonym">Dolichos pruriens</name>
    <dbReference type="NCBI Taxonomy" id="157652"/>
    <lineage>
        <taxon>Eukaryota</taxon>
        <taxon>Viridiplantae</taxon>
        <taxon>Streptophyta</taxon>
        <taxon>Embryophyta</taxon>
        <taxon>Tracheophyta</taxon>
        <taxon>Spermatophyta</taxon>
        <taxon>Magnoliopsida</taxon>
        <taxon>eudicotyledons</taxon>
        <taxon>Gunneridae</taxon>
        <taxon>Pentapetalae</taxon>
        <taxon>rosids</taxon>
        <taxon>fabids</taxon>
        <taxon>Fabales</taxon>
        <taxon>Fabaceae</taxon>
        <taxon>Papilionoideae</taxon>
        <taxon>50 kb inversion clade</taxon>
        <taxon>NPAAA clade</taxon>
        <taxon>indigoferoid/millettioid clade</taxon>
        <taxon>Phaseoleae</taxon>
        <taxon>Mucuna</taxon>
    </lineage>
</organism>
<dbReference type="EMBL" id="QJKJ01010793">
    <property type="protein sequence ID" value="RDX72723.1"/>
    <property type="molecule type" value="Genomic_DNA"/>
</dbReference>
<protein>
    <submittedName>
        <fullName evidence="1">Uncharacterized protein</fullName>
    </submittedName>
</protein>
<gene>
    <name evidence="1" type="ORF">CR513_47753</name>
</gene>
<keyword evidence="2" id="KW-1185">Reference proteome</keyword>
<accession>A0A371F3F6</accession>
<proteinExistence type="predicted"/>
<evidence type="ECO:0000313" key="1">
    <source>
        <dbReference type="EMBL" id="RDX72723.1"/>
    </source>
</evidence>
<name>A0A371F3F6_MUCPR</name>
<sequence length="63" mass="7153">MPSSSLEDKIPYSIVFLCESLFHIPPHVFGDKRSTRAIKCVFLGYSCLLKKVLLLLPRLNDTT</sequence>
<evidence type="ECO:0000313" key="2">
    <source>
        <dbReference type="Proteomes" id="UP000257109"/>
    </source>
</evidence>
<feature type="non-terminal residue" evidence="1">
    <location>
        <position position="1"/>
    </location>
</feature>
<dbReference type="Proteomes" id="UP000257109">
    <property type="component" value="Unassembled WGS sequence"/>
</dbReference>
<comment type="caution">
    <text evidence="1">The sequence shown here is derived from an EMBL/GenBank/DDBJ whole genome shotgun (WGS) entry which is preliminary data.</text>
</comment>
<reference evidence="1" key="1">
    <citation type="submission" date="2018-05" db="EMBL/GenBank/DDBJ databases">
        <title>Draft genome of Mucuna pruriens seed.</title>
        <authorList>
            <person name="Nnadi N.E."/>
            <person name="Vos R."/>
            <person name="Hasami M.H."/>
            <person name="Devisetty U.K."/>
            <person name="Aguiy J.C."/>
        </authorList>
    </citation>
    <scope>NUCLEOTIDE SEQUENCE [LARGE SCALE GENOMIC DNA]</scope>
    <source>
        <strain evidence="1">JCA_2017</strain>
    </source>
</reference>
<dbReference type="AlphaFoldDB" id="A0A371F3F6"/>